<protein>
    <recommendedName>
        <fullName evidence="4">Peptidase S1 domain-containing protein</fullName>
    </recommendedName>
</protein>
<dbReference type="SMART" id="SM00020">
    <property type="entry name" value="Tryp_SPc"/>
    <property type="match status" value="1"/>
</dbReference>
<dbReference type="AlphaFoldDB" id="A0A7R9K2H2"/>
<keyword evidence="3" id="KW-0472">Membrane</keyword>
<dbReference type="SUPFAM" id="SSF50494">
    <property type="entry name" value="Trypsin-like serine proteases"/>
    <property type="match status" value="1"/>
</dbReference>
<dbReference type="InterPro" id="IPR033116">
    <property type="entry name" value="TRYPSIN_SER"/>
</dbReference>
<evidence type="ECO:0000256" key="3">
    <source>
        <dbReference type="SAM" id="Phobius"/>
    </source>
</evidence>
<keyword evidence="3" id="KW-0812">Transmembrane</keyword>
<dbReference type="PROSITE" id="PS00135">
    <property type="entry name" value="TRYPSIN_SER"/>
    <property type="match status" value="1"/>
</dbReference>
<dbReference type="PROSITE" id="PS00134">
    <property type="entry name" value="TRYPSIN_HIS"/>
    <property type="match status" value="1"/>
</dbReference>
<organism evidence="5">
    <name type="scientific">Timema genevievae</name>
    <name type="common">Walking stick</name>
    <dbReference type="NCBI Taxonomy" id="629358"/>
    <lineage>
        <taxon>Eukaryota</taxon>
        <taxon>Metazoa</taxon>
        <taxon>Ecdysozoa</taxon>
        <taxon>Arthropoda</taxon>
        <taxon>Hexapoda</taxon>
        <taxon>Insecta</taxon>
        <taxon>Pterygota</taxon>
        <taxon>Neoptera</taxon>
        <taxon>Polyneoptera</taxon>
        <taxon>Phasmatodea</taxon>
        <taxon>Timematodea</taxon>
        <taxon>Timematoidea</taxon>
        <taxon>Timematidae</taxon>
        <taxon>Timema</taxon>
    </lineage>
</organism>
<dbReference type="GO" id="GO:0006508">
    <property type="term" value="P:proteolysis"/>
    <property type="evidence" value="ECO:0007669"/>
    <property type="project" value="UniProtKB-KW"/>
</dbReference>
<feature type="transmembrane region" description="Helical" evidence="3">
    <location>
        <begin position="60"/>
        <end position="81"/>
    </location>
</feature>
<keyword evidence="3" id="KW-1133">Transmembrane helix</keyword>
<dbReference type="PANTHER" id="PTHR24260">
    <property type="match status" value="1"/>
</dbReference>
<accession>A0A7R9K2H2</accession>
<evidence type="ECO:0000256" key="1">
    <source>
        <dbReference type="ARBA" id="ARBA00023157"/>
    </source>
</evidence>
<proteinExistence type="predicted"/>
<dbReference type="InterPro" id="IPR043504">
    <property type="entry name" value="Peptidase_S1_PA_chymotrypsin"/>
</dbReference>
<dbReference type="Pfam" id="PF00089">
    <property type="entry name" value="Trypsin"/>
    <property type="match status" value="2"/>
</dbReference>
<evidence type="ECO:0000259" key="4">
    <source>
        <dbReference type="PROSITE" id="PS50240"/>
    </source>
</evidence>
<keyword evidence="1" id="KW-1015">Disulfide bond</keyword>
<dbReference type="InterPro" id="IPR009003">
    <property type="entry name" value="Peptidase_S1_PA"/>
</dbReference>
<evidence type="ECO:0000313" key="5">
    <source>
        <dbReference type="EMBL" id="CAD7600676.1"/>
    </source>
</evidence>
<dbReference type="InterPro" id="IPR051333">
    <property type="entry name" value="CLIP_Serine_Protease"/>
</dbReference>
<reference evidence="5" key="1">
    <citation type="submission" date="2020-11" db="EMBL/GenBank/DDBJ databases">
        <authorList>
            <person name="Tran Van P."/>
        </authorList>
    </citation>
    <scope>NUCLEOTIDE SEQUENCE</scope>
</reference>
<dbReference type="PRINTS" id="PR00722">
    <property type="entry name" value="CHYMOTRYPSIN"/>
</dbReference>
<evidence type="ECO:0000256" key="2">
    <source>
        <dbReference type="RuleBase" id="RU363034"/>
    </source>
</evidence>
<name>A0A7R9K2H2_TIMGE</name>
<sequence>MKFTHTYMEGEWGTSASAHSIGIRTETSTSSSRVSARTTHDEHLNTGSSGVRGLYTGKQLMMNISTLVLAGFVVCIQGAVLKTNLKDGLKNSFWLPVLNPRSPGELNPRITNGTAAKLGQFPWQVAILIDSSELCGGSLISDQWILTAAHCLNTGTNFEVVLGSLIYYDYLSSVVTSTKIVHPEYNGTTHQYDLGLLKLPQAVAFTASLEASEYLLYVEIPVLAHSECVRIYGSSIVTDQIICTQSTNGESTCSGDSGGPLVIVDSEGNHTQIGLVSFGATGLCAEYPTGYTNVAENLAWILQNTGL</sequence>
<dbReference type="PROSITE" id="PS50240">
    <property type="entry name" value="TRYPSIN_DOM"/>
    <property type="match status" value="1"/>
</dbReference>
<dbReference type="GO" id="GO:0004252">
    <property type="term" value="F:serine-type endopeptidase activity"/>
    <property type="evidence" value="ECO:0007669"/>
    <property type="project" value="InterPro"/>
</dbReference>
<dbReference type="PANTHER" id="PTHR24260:SF145">
    <property type="entry name" value="FI17609P1-RELATED"/>
    <property type="match status" value="1"/>
</dbReference>
<dbReference type="InterPro" id="IPR001254">
    <property type="entry name" value="Trypsin_dom"/>
</dbReference>
<dbReference type="Gene3D" id="2.40.10.10">
    <property type="entry name" value="Trypsin-like serine proteases"/>
    <property type="match status" value="2"/>
</dbReference>
<feature type="domain" description="Peptidase S1" evidence="4">
    <location>
        <begin position="110"/>
        <end position="306"/>
    </location>
</feature>
<dbReference type="FunFam" id="2.40.10.10:FF:000068">
    <property type="entry name" value="transmembrane protease serine 2"/>
    <property type="match status" value="1"/>
</dbReference>
<keyword evidence="2" id="KW-0720">Serine protease</keyword>
<keyword evidence="2" id="KW-0645">Protease</keyword>
<dbReference type="InterPro" id="IPR018114">
    <property type="entry name" value="TRYPSIN_HIS"/>
</dbReference>
<dbReference type="InterPro" id="IPR001314">
    <property type="entry name" value="Peptidase_S1A"/>
</dbReference>
<gene>
    <name evidence="5" type="ORF">TGEB3V08_LOCUS7683</name>
</gene>
<dbReference type="EMBL" id="OE842568">
    <property type="protein sequence ID" value="CAD7600676.1"/>
    <property type="molecule type" value="Genomic_DNA"/>
</dbReference>
<keyword evidence="2" id="KW-0378">Hydrolase</keyword>
<dbReference type="CDD" id="cd00190">
    <property type="entry name" value="Tryp_SPc"/>
    <property type="match status" value="1"/>
</dbReference>